<evidence type="ECO:0000313" key="7">
    <source>
        <dbReference type="EMBL" id="QSB06916.1"/>
    </source>
</evidence>
<evidence type="ECO:0000256" key="4">
    <source>
        <dbReference type="ARBA" id="ARBA00022827"/>
    </source>
</evidence>
<keyword evidence="3" id="KW-0285">Flavoprotein</keyword>
<evidence type="ECO:0000256" key="5">
    <source>
        <dbReference type="ARBA" id="ARBA00023002"/>
    </source>
</evidence>
<name>A0A895XWN0_9ACTN</name>
<dbReference type="Gene3D" id="3.30.43.10">
    <property type="entry name" value="Uridine Diphospho-n-acetylenolpyruvylglucosamine Reductase, domain 2"/>
    <property type="match status" value="1"/>
</dbReference>
<accession>A0A895XWN0</accession>
<dbReference type="InterPro" id="IPR036318">
    <property type="entry name" value="FAD-bd_PCMH-like_sf"/>
</dbReference>
<dbReference type="InterPro" id="IPR016169">
    <property type="entry name" value="FAD-bd_PCMH_sub2"/>
</dbReference>
<dbReference type="EMBL" id="CP070496">
    <property type="protein sequence ID" value="QSB06916.1"/>
    <property type="molecule type" value="Genomic_DNA"/>
</dbReference>
<dbReference type="KEGG" id="nav:JQS30_01550"/>
<evidence type="ECO:0000256" key="1">
    <source>
        <dbReference type="ARBA" id="ARBA00001974"/>
    </source>
</evidence>
<dbReference type="Pfam" id="PF01565">
    <property type="entry name" value="FAD_binding_4"/>
    <property type="match status" value="1"/>
</dbReference>
<dbReference type="RefSeq" id="WP_213172919.1">
    <property type="nucleotide sequence ID" value="NZ_CP070496.1"/>
</dbReference>
<keyword evidence="4" id="KW-0274">FAD</keyword>
<dbReference type="GO" id="GO:0071949">
    <property type="term" value="F:FAD binding"/>
    <property type="evidence" value="ECO:0007669"/>
    <property type="project" value="InterPro"/>
</dbReference>
<protein>
    <submittedName>
        <fullName evidence="7">FAD-binding oxidoreductase</fullName>
    </submittedName>
</protein>
<dbReference type="InterPro" id="IPR006093">
    <property type="entry name" value="Oxy_OxRdtase_FAD_BS"/>
</dbReference>
<dbReference type="SUPFAM" id="SSF56176">
    <property type="entry name" value="FAD-binding/transporter-associated domain-like"/>
    <property type="match status" value="1"/>
</dbReference>
<reference evidence="7" key="1">
    <citation type="submission" date="2021-02" db="EMBL/GenBank/DDBJ databases">
        <title>Natronoglycomyces albus gen. nov., sp. nov, a haloalkaliphilic actinobacterium from a soda solonchak soil.</title>
        <authorList>
            <person name="Sorokin D.Y."/>
            <person name="Khijniak T.V."/>
            <person name="Zakharycheva A.P."/>
            <person name="Boueva O.V."/>
            <person name="Ariskina E.V."/>
            <person name="Hahnke R.L."/>
            <person name="Bunk B."/>
            <person name="Sproer C."/>
            <person name="Schumann P."/>
            <person name="Evtushenko L.I."/>
            <person name="Kublanov I.V."/>
        </authorList>
    </citation>
    <scope>NUCLEOTIDE SEQUENCE</scope>
    <source>
        <strain evidence="7">DSM 106290</strain>
    </source>
</reference>
<dbReference type="PANTHER" id="PTHR42973">
    <property type="entry name" value="BINDING OXIDOREDUCTASE, PUTATIVE (AFU_ORTHOLOGUE AFUA_1G17690)-RELATED"/>
    <property type="match status" value="1"/>
</dbReference>
<organism evidence="7 8">
    <name type="scientific">Natronoglycomyces albus</name>
    <dbReference type="NCBI Taxonomy" id="2811108"/>
    <lineage>
        <taxon>Bacteria</taxon>
        <taxon>Bacillati</taxon>
        <taxon>Actinomycetota</taxon>
        <taxon>Actinomycetes</taxon>
        <taxon>Glycomycetales</taxon>
        <taxon>Glycomycetaceae</taxon>
        <taxon>Natronoglycomyces</taxon>
    </lineage>
</organism>
<evidence type="ECO:0000259" key="6">
    <source>
        <dbReference type="PROSITE" id="PS51387"/>
    </source>
</evidence>
<evidence type="ECO:0000256" key="2">
    <source>
        <dbReference type="ARBA" id="ARBA00005466"/>
    </source>
</evidence>
<evidence type="ECO:0000256" key="3">
    <source>
        <dbReference type="ARBA" id="ARBA00022630"/>
    </source>
</evidence>
<dbReference type="PANTHER" id="PTHR42973:SF39">
    <property type="entry name" value="FAD-BINDING PCMH-TYPE DOMAIN-CONTAINING PROTEIN"/>
    <property type="match status" value="1"/>
</dbReference>
<sequence>MTPYATLETVLRQQLLPPGSPGYATATETFFASPGRVPLAAVRPTSAEEVAVVVRETHHHGVPLTVRSGGHTPRAIADGSVTLDTRKLNALHMDPKGRIGTAGGGVLAGDYNAAAHQHELSTGFGDSPTVGIAGLTLGGGLGFLSRRDGLTIDNLRSADLVLADGSLVTASHEEHPELFWALRGGGGNFGVVTQLRYDLRPAGTITGGLLGFNADPDLLVAVTAAVAAAPRELGAMLNLMIVPPIPWIPEEIHGTLALMLFLCHSGSARDAEKVFAGLRALGQPIIDTVTQKPYPEMVEGPPAAPEKPRVAVSSGFISSIDRAWAASAIDAVETSAIELASIQLRFMGGAIAEVPPQGTAFAYRHHQASVAVVAGTYDPAKADEGAAWATRARSALGLTGLYGNFLGDRLTGDDVTNAFPGETLPRLREVKRRYDPDNVFFSNLNIDPA</sequence>
<dbReference type="InterPro" id="IPR016167">
    <property type="entry name" value="FAD-bd_PCMH_sub1"/>
</dbReference>
<dbReference type="Proteomes" id="UP000662939">
    <property type="component" value="Chromosome"/>
</dbReference>
<evidence type="ECO:0000313" key="8">
    <source>
        <dbReference type="Proteomes" id="UP000662939"/>
    </source>
</evidence>
<keyword evidence="8" id="KW-1185">Reference proteome</keyword>
<proteinExistence type="inferred from homology"/>
<dbReference type="PROSITE" id="PS00862">
    <property type="entry name" value="OX2_COVAL_FAD"/>
    <property type="match status" value="1"/>
</dbReference>
<dbReference type="InterPro" id="IPR016166">
    <property type="entry name" value="FAD-bd_PCMH"/>
</dbReference>
<comment type="similarity">
    <text evidence="2">Belongs to the oxygen-dependent FAD-linked oxidoreductase family.</text>
</comment>
<gene>
    <name evidence="7" type="ORF">JQS30_01550</name>
</gene>
<dbReference type="Gene3D" id="3.30.465.10">
    <property type="match status" value="1"/>
</dbReference>
<feature type="domain" description="FAD-binding PCMH-type" evidence="6">
    <location>
        <begin position="34"/>
        <end position="202"/>
    </location>
</feature>
<dbReference type="PROSITE" id="PS51387">
    <property type="entry name" value="FAD_PCMH"/>
    <property type="match status" value="1"/>
</dbReference>
<dbReference type="Pfam" id="PF08031">
    <property type="entry name" value="BBE"/>
    <property type="match status" value="1"/>
</dbReference>
<dbReference type="InterPro" id="IPR012951">
    <property type="entry name" value="BBE"/>
</dbReference>
<keyword evidence="5" id="KW-0560">Oxidoreductase</keyword>
<dbReference type="Gene3D" id="3.40.462.20">
    <property type="match status" value="1"/>
</dbReference>
<dbReference type="InterPro" id="IPR050416">
    <property type="entry name" value="FAD-linked_Oxidoreductase"/>
</dbReference>
<dbReference type="AlphaFoldDB" id="A0A895XWN0"/>
<dbReference type="InterPro" id="IPR006094">
    <property type="entry name" value="Oxid_FAD_bind_N"/>
</dbReference>
<comment type="cofactor">
    <cofactor evidence="1">
        <name>FAD</name>
        <dbReference type="ChEBI" id="CHEBI:57692"/>
    </cofactor>
</comment>
<dbReference type="GO" id="GO:0016491">
    <property type="term" value="F:oxidoreductase activity"/>
    <property type="evidence" value="ECO:0007669"/>
    <property type="project" value="UniProtKB-KW"/>
</dbReference>